<evidence type="ECO:0000313" key="4">
    <source>
        <dbReference type="EMBL" id="CAK9037227.1"/>
    </source>
</evidence>
<feature type="domain" description="SUN" evidence="3">
    <location>
        <begin position="503"/>
        <end position="678"/>
    </location>
</feature>
<dbReference type="InterPro" id="IPR002550">
    <property type="entry name" value="CNNM"/>
</dbReference>
<dbReference type="Pfam" id="PF07738">
    <property type="entry name" value="Sad1_UNC"/>
    <property type="match status" value="1"/>
</dbReference>
<dbReference type="PANTHER" id="PTHR12064">
    <property type="entry name" value="METAL TRANSPORTER CNNM"/>
    <property type="match status" value="1"/>
</dbReference>
<sequence>MTPWQLRWLAMVTLCVAERPNRGARVLGTAALEALVGRNESEPAAKPAEGKEINKEAFSYPKLNQKLEELKTQTQEYDQQVKGPMMDEADLWLQKKKSYEDSVNKLGKGMNVQRQMLHKLRTELKQNGTGKLKETEKTLKDAQDSEESAVVSTGTWMMVKAAWLLLRLGLPWAWPVELQIIEAARLDYCANSKEKFRDHHLLLVTLLLLNALANEALPIFLDDLLSPVFAVLLSVTFVLVCGEILPSAPCRFLADEPPLGSLHGSLAADLLILASGWFVPVVRFLLCALYCIAKPIARILDKALKKDRFERFSRPEVRAVLRLERPGSGFSPFRSSAQAQPLCTEEDPPEMDPPVLDDEEVDLCLAMLNLGDTLARDLVAVFPSLENVQWPIEVACEDITGLVKVSELLTAGVTQVGVLCRRKEVPRLEGFFRLPRLAAEAAQSPQTKGLLIASFDQEELRKAVLQICATGGGWPLQLQERLLQLLQTPCEARTCLFAPSPLAVEVDEGFTSPRALSSGWLHQVFLGMGALTRLPIFRARAELYRSQPASVVLSNSSITQKRDCFAFRGANASLALRLRSPSRVQQLVIEQPPRWAALRPTSLPRHFSVFGAGEVAGVQQYTEALGDFTYSSAGPAVQAFVLANTNVPLTGIRVAFAGPEWDHNYICLYRIKLFEGMETACSGGRPAWRLQDNSS</sequence>
<feature type="signal peptide" evidence="2">
    <location>
        <begin position="1"/>
        <end position="17"/>
    </location>
</feature>
<keyword evidence="1" id="KW-0677">Repeat</keyword>
<dbReference type="Proteomes" id="UP001642484">
    <property type="component" value="Unassembled WGS sequence"/>
</dbReference>
<comment type="caution">
    <text evidence="4">The sequence shown here is derived from an EMBL/GenBank/DDBJ whole genome shotgun (WGS) entry which is preliminary data.</text>
</comment>
<dbReference type="EMBL" id="CAXAMN010012113">
    <property type="protein sequence ID" value="CAK9037227.1"/>
    <property type="molecule type" value="Genomic_DNA"/>
</dbReference>
<evidence type="ECO:0000256" key="1">
    <source>
        <dbReference type="ARBA" id="ARBA00022737"/>
    </source>
</evidence>
<organism evidence="4 5">
    <name type="scientific">Durusdinium trenchii</name>
    <dbReference type="NCBI Taxonomy" id="1381693"/>
    <lineage>
        <taxon>Eukaryota</taxon>
        <taxon>Sar</taxon>
        <taxon>Alveolata</taxon>
        <taxon>Dinophyceae</taxon>
        <taxon>Suessiales</taxon>
        <taxon>Symbiodiniaceae</taxon>
        <taxon>Durusdinium</taxon>
    </lineage>
</organism>
<feature type="chain" id="PRO_5045588192" description="SUN domain-containing protein" evidence="2">
    <location>
        <begin position="18"/>
        <end position="695"/>
    </location>
</feature>
<reference evidence="4 5" key="1">
    <citation type="submission" date="2024-02" db="EMBL/GenBank/DDBJ databases">
        <authorList>
            <person name="Chen Y."/>
            <person name="Shah S."/>
            <person name="Dougan E. K."/>
            <person name="Thang M."/>
            <person name="Chan C."/>
        </authorList>
    </citation>
    <scope>NUCLEOTIDE SEQUENCE [LARGE SCALE GENOMIC DNA]</scope>
</reference>
<dbReference type="InterPro" id="IPR012919">
    <property type="entry name" value="SUN_dom"/>
</dbReference>
<accession>A0ABP0LDI3</accession>
<proteinExistence type="predicted"/>
<keyword evidence="5" id="KW-1185">Reference proteome</keyword>
<dbReference type="InterPro" id="IPR045095">
    <property type="entry name" value="ACDP"/>
</dbReference>
<dbReference type="PROSITE" id="PS51469">
    <property type="entry name" value="SUN"/>
    <property type="match status" value="1"/>
</dbReference>
<dbReference type="Pfam" id="PF01595">
    <property type="entry name" value="CNNM"/>
    <property type="match status" value="1"/>
</dbReference>
<evidence type="ECO:0000313" key="5">
    <source>
        <dbReference type="Proteomes" id="UP001642484"/>
    </source>
</evidence>
<keyword evidence="2" id="KW-0732">Signal</keyword>
<evidence type="ECO:0000259" key="3">
    <source>
        <dbReference type="PROSITE" id="PS51469"/>
    </source>
</evidence>
<name>A0ABP0LDI3_9DINO</name>
<protein>
    <recommendedName>
        <fullName evidence="3">SUN domain-containing protein</fullName>
    </recommendedName>
</protein>
<dbReference type="Gene3D" id="2.60.120.260">
    <property type="entry name" value="Galactose-binding domain-like"/>
    <property type="match status" value="1"/>
</dbReference>
<dbReference type="PANTHER" id="PTHR12064:SF97">
    <property type="entry name" value="METAL TRANSPORTER CNNM-5"/>
    <property type="match status" value="1"/>
</dbReference>
<evidence type="ECO:0000256" key="2">
    <source>
        <dbReference type="SAM" id="SignalP"/>
    </source>
</evidence>
<gene>
    <name evidence="4" type="ORF">CCMP2556_LOCUS20590</name>
</gene>